<dbReference type="PANTHER" id="PTHR33885:SF3">
    <property type="entry name" value="PHAGE SHOCK PROTEIN C"/>
    <property type="match status" value="1"/>
</dbReference>
<accession>A0A4Q0I448</accession>
<dbReference type="OrthoDB" id="9815286at2"/>
<evidence type="ECO:0000256" key="3">
    <source>
        <dbReference type="ARBA" id="ARBA00022692"/>
    </source>
</evidence>
<name>A0A4Q0I448_9FIRM</name>
<feature type="domain" description="Phage shock protein PspC N-terminal" evidence="7">
    <location>
        <begin position="4"/>
        <end position="60"/>
    </location>
</feature>
<comment type="caution">
    <text evidence="9">The sequence shown here is derived from an EMBL/GenBank/DDBJ whole genome shotgun (WGS) entry which is preliminary data.</text>
</comment>
<evidence type="ECO:0000259" key="8">
    <source>
        <dbReference type="Pfam" id="PF18917"/>
    </source>
</evidence>
<dbReference type="EMBL" id="RLII01000009">
    <property type="protein sequence ID" value="RXE59060.1"/>
    <property type="molecule type" value="Genomic_DNA"/>
</dbReference>
<dbReference type="GO" id="GO:0005886">
    <property type="term" value="C:plasma membrane"/>
    <property type="evidence" value="ECO:0007669"/>
    <property type="project" value="UniProtKB-SubCell"/>
</dbReference>
<sequence length="154" mass="16915">MRTGLVRSNQNKVISGVCGGIGEYFNVDPTIIRLGFVIATVISGGAGIFAYIVAFFIIPEGGGNSEHNFTDHAQSGFNNDYNPDMDFSSVLGDDDEYIKKDYQGNKTFIGICLIVLGLIFLLKQYIKIDFKFFGPLLLIGIGALIVLRGRRRLP</sequence>
<dbReference type="RefSeq" id="WP_069194402.1">
    <property type="nucleotide sequence ID" value="NZ_RLII01000009.1"/>
</dbReference>
<keyword evidence="10" id="KW-1185">Reference proteome</keyword>
<evidence type="ECO:0000256" key="2">
    <source>
        <dbReference type="ARBA" id="ARBA00022475"/>
    </source>
</evidence>
<dbReference type="InterPro" id="IPR007168">
    <property type="entry name" value="Phageshock_PspC_N"/>
</dbReference>
<dbReference type="AlphaFoldDB" id="A0A4Q0I448"/>
<evidence type="ECO:0000256" key="1">
    <source>
        <dbReference type="ARBA" id="ARBA00004162"/>
    </source>
</evidence>
<evidence type="ECO:0000313" key="9">
    <source>
        <dbReference type="EMBL" id="RXE59060.1"/>
    </source>
</evidence>
<dbReference type="InterPro" id="IPR052027">
    <property type="entry name" value="PspC"/>
</dbReference>
<dbReference type="Pfam" id="PF18917">
    <property type="entry name" value="LiaI-LiaF-like_TM1"/>
    <property type="match status" value="1"/>
</dbReference>
<dbReference type="Proteomes" id="UP000289166">
    <property type="component" value="Unassembled WGS sequence"/>
</dbReference>
<keyword evidence="2" id="KW-1003">Cell membrane</keyword>
<gene>
    <name evidence="9" type="ORF">EFD62_08840</name>
</gene>
<feature type="transmembrane region" description="Helical" evidence="6">
    <location>
        <begin position="107"/>
        <end position="126"/>
    </location>
</feature>
<reference evidence="10" key="1">
    <citation type="submission" date="2018-11" db="EMBL/GenBank/DDBJ databases">
        <title>Genome sequencing of a novel mesophilic and cellulolytic organism within the genus Hungateiclostridium.</title>
        <authorList>
            <person name="Rettenmaier R."/>
            <person name="Liebl W."/>
            <person name="Zverlov V."/>
        </authorList>
    </citation>
    <scope>NUCLEOTIDE SEQUENCE [LARGE SCALE GENOMIC DNA]</scope>
    <source>
        <strain evidence="10">N2K1</strain>
    </source>
</reference>
<protein>
    <submittedName>
        <fullName evidence="9">PspC domain-containing protein</fullName>
    </submittedName>
</protein>
<feature type="domain" description="LiaI-LiaF-like transmembrane region" evidence="8">
    <location>
        <begin position="108"/>
        <end position="145"/>
    </location>
</feature>
<comment type="subcellular location">
    <subcellularLocation>
        <location evidence="1">Cell membrane</location>
        <topology evidence="1">Single-pass membrane protein</topology>
    </subcellularLocation>
</comment>
<evidence type="ECO:0000256" key="4">
    <source>
        <dbReference type="ARBA" id="ARBA00022989"/>
    </source>
</evidence>
<keyword evidence="3 6" id="KW-0812">Transmembrane</keyword>
<feature type="transmembrane region" description="Helical" evidence="6">
    <location>
        <begin position="34"/>
        <end position="58"/>
    </location>
</feature>
<dbReference type="InterPro" id="IPR043726">
    <property type="entry name" value="LiaI-LiaF-like_TM1"/>
</dbReference>
<evidence type="ECO:0000256" key="6">
    <source>
        <dbReference type="SAM" id="Phobius"/>
    </source>
</evidence>
<evidence type="ECO:0000313" key="10">
    <source>
        <dbReference type="Proteomes" id="UP000289166"/>
    </source>
</evidence>
<dbReference type="Pfam" id="PF04024">
    <property type="entry name" value="PspC"/>
    <property type="match status" value="1"/>
</dbReference>
<keyword evidence="4 6" id="KW-1133">Transmembrane helix</keyword>
<organism evidence="9 10">
    <name type="scientific">Acetivibrio mesophilus</name>
    <dbReference type="NCBI Taxonomy" id="2487273"/>
    <lineage>
        <taxon>Bacteria</taxon>
        <taxon>Bacillati</taxon>
        <taxon>Bacillota</taxon>
        <taxon>Clostridia</taxon>
        <taxon>Eubacteriales</taxon>
        <taxon>Oscillospiraceae</taxon>
        <taxon>Acetivibrio</taxon>
    </lineage>
</organism>
<feature type="transmembrane region" description="Helical" evidence="6">
    <location>
        <begin position="132"/>
        <end position="149"/>
    </location>
</feature>
<evidence type="ECO:0000259" key="7">
    <source>
        <dbReference type="Pfam" id="PF04024"/>
    </source>
</evidence>
<keyword evidence="5 6" id="KW-0472">Membrane</keyword>
<dbReference type="PANTHER" id="PTHR33885">
    <property type="entry name" value="PHAGE SHOCK PROTEIN C"/>
    <property type="match status" value="1"/>
</dbReference>
<evidence type="ECO:0000256" key="5">
    <source>
        <dbReference type="ARBA" id="ARBA00023136"/>
    </source>
</evidence>
<proteinExistence type="predicted"/>